<dbReference type="InParanoid" id="A8NCX1"/>
<dbReference type="InterPro" id="IPR030379">
    <property type="entry name" value="G_SEPTIN_dom"/>
</dbReference>
<accession>A8NCX1</accession>
<proteinExistence type="predicted"/>
<dbReference type="Gene3D" id="3.40.50.300">
    <property type="entry name" value="P-loop containing nucleotide triphosphate hydrolases"/>
    <property type="match status" value="1"/>
</dbReference>
<feature type="domain" description="Septin-type G" evidence="1">
    <location>
        <begin position="5"/>
        <end position="104"/>
    </location>
</feature>
<dbReference type="RefSeq" id="XP_001832649.1">
    <property type="nucleotide sequence ID" value="XM_001832597.1"/>
</dbReference>
<organism evidence="2 3">
    <name type="scientific">Coprinopsis cinerea (strain Okayama-7 / 130 / ATCC MYA-4618 / FGSC 9003)</name>
    <name type="common">Inky cap fungus</name>
    <name type="synonym">Hormographiella aspergillata</name>
    <dbReference type="NCBI Taxonomy" id="240176"/>
    <lineage>
        <taxon>Eukaryota</taxon>
        <taxon>Fungi</taxon>
        <taxon>Dikarya</taxon>
        <taxon>Basidiomycota</taxon>
        <taxon>Agaricomycotina</taxon>
        <taxon>Agaricomycetes</taxon>
        <taxon>Agaricomycetidae</taxon>
        <taxon>Agaricales</taxon>
        <taxon>Agaricineae</taxon>
        <taxon>Psathyrellaceae</taxon>
        <taxon>Coprinopsis</taxon>
    </lineage>
</organism>
<dbReference type="KEGG" id="cci:CC1G_08599"/>
<protein>
    <recommendedName>
        <fullName evidence="1">Septin-type G domain-containing protein</fullName>
    </recommendedName>
</protein>
<dbReference type="Proteomes" id="UP000001861">
    <property type="component" value="Unassembled WGS sequence"/>
</dbReference>
<dbReference type="EMBL" id="AACS02000009">
    <property type="protein sequence ID" value="EAU89192.1"/>
    <property type="molecule type" value="Genomic_DNA"/>
</dbReference>
<sequence>MVAEADIVILVVGMVGAGRSSFINLLLEEGAPKMEVGREESLFPCTTATQHVTIDFARRDGSVQRIALVDTPGLNQPVKSDGKVFQEIITYLRKRCRQGISRGGVIYLHDLSDCRWRNNMHDELRLLNSAFREHGGKVRQRICLATTKWEDQRIEKGNRSAQQRHDELARQTRWESLVLQCCNSSLYPARCEEDARKIVDDLLDQIAPPQAAFPVDKELDTVLAKFRRINGNIWTQWWATLSEKAKQVFTSLVQSAALFGK</sequence>
<dbReference type="GeneID" id="6009138"/>
<gene>
    <name evidence="2" type="ORF">CC1G_08599</name>
</gene>
<dbReference type="OrthoDB" id="2916324at2759"/>
<dbReference type="VEuPathDB" id="FungiDB:CC1G_08599"/>
<evidence type="ECO:0000259" key="1">
    <source>
        <dbReference type="Pfam" id="PF00735"/>
    </source>
</evidence>
<name>A8NCX1_COPC7</name>
<comment type="caution">
    <text evidence="2">The sequence shown here is derived from an EMBL/GenBank/DDBJ whole genome shotgun (WGS) entry which is preliminary data.</text>
</comment>
<dbReference type="InterPro" id="IPR027417">
    <property type="entry name" value="P-loop_NTPase"/>
</dbReference>
<evidence type="ECO:0000313" key="2">
    <source>
        <dbReference type="EMBL" id="EAU89192.1"/>
    </source>
</evidence>
<keyword evidence="3" id="KW-1185">Reference proteome</keyword>
<dbReference type="SUPFAM" id="SSF52540">
    <property type="entry name" value="P-loop containing nucleoside triphosphate hydrolases"/>
    <property type="match status" value="1"/>
</dbReference>
<dbReference type="STRING" id="240176.A8NCX1"/>
<dbReference type="AlphaFoldDB" id="A8NCX1"/>
<reference evidence="2 3" key="1">
    <citation type="journal article" date="2010" name="Proc. Natl. Acad. Sci. U.S.A.">
        <title>Insights into evolution of multicellular fungi from the assembled chromosomes of the mushroom Coprinopsis cinerea (Coprinus cinereus).</title>
        <authorList>
            <person name="Stajich J.E."/>
            <person name="Wilke S.K."/>
            <person name="Ahren D."/>
            <person name="Au C.H."/>
            <person name="Birren B.W."/>
            <person name="Borodovsky M."/>
            <person name="Burns C."/>
            <person name="Canback B."/>
            <person name="Casselton L.A."/>
            <person name="Cheng C.K."/>
            <person name="Deng J."/>
            <person name="Dietrich F.S."/>
            <person name="Fargo D.C."/>
            <person name="Farman M.L."/>
            <person name="Gathman A.C."/>
            <person name="Goldberg J."/>
            <person name="Guigo R."/>
            <person name="Hoegger P.J."/>
            <person name="Hooker J.B."/>
            <person name="Huggins A."/>
            <person name="James T.Y."/>
            <person name="Kamada T."/>
            <person name="Kilaru S."/>
            <person name="Kodira C."/>
            <person name="Kues U."/>
            <person name="Kupfer D."/>
            <person name="Kwan H.S."/>
            <person name="Lomsadze A."/>
            <person name="Li W."/>
            <person name="Lilly W.W."/>
            <person name="Ma L.J."/>
            <person name="Mackey A.J."/>
            <person name="Manning G."/>
            <person name="Martin F."/>
            <person name="Muraguchi H."/>
            <person name="Natvig D.O."/>
            <person name="Palmerini H."/>
            <person name="Ramesh M.A."/>
            <person name="Rehmeyer C.J."/>
            <person name="Roe B.A."/>
            <person name="Shenoy N."/>
            <person name="Stanke M."/>
            <person name="Ter-Hovhannisyan V."/>
            <person name="Tunlid A."/>
            <person name="Velagapudi R."/>
            <person name="Vision T.J."/>
            <person name="Zeng Q."/>
            <person name="Zolan M.E."/>
            <person name="Pukkila P.J."/>
        </authorList>
    </citation>
    <scope>NUCLEOTIDE SEQUENCE [LARGE SCALE GENOMIC DNA]</scope>
    <source>
        <strain evidence="3">Okayama-7 / 130 / ATCC MYA-4618 / FGSC 9003</strain>
    </source>
</reference>
<dbReference type="GO" id="GO:0005525">
    <property type="term" value="F:GTP binding"/>
    <property type="evidence" value="ECO:0007669"/>
    <property type="project" value="InterPro"/>
</dbReference>
<dbReference type="Pfam" id="PF00735">
    <property type="entry name" value="Septin"/>
    <property type="match status" value="1"/>
</dbReference>
<evidence type="ECO:0000313" key="3">
    <source>
        <dbReference type="Proteomes" id="UP000001861"/>
    </source>
</evidence>